<dbReference type="EMBL" id="CM055736">
    <property type="protein sequence ID" value="KAJ8007118.1"/>
    <property type="molecule type" value="Genomic_DNA"/>
</dbReference>
<keyword evidence="2" id="KW-1185">Reference proteome</keyword>
<proteinExistence type="predicted"/>
<sequence>MHTELGQPIRELTAKAAIYFHGAPESFEHAAQRATCLSADVPGAGQSPNPATHDDQWLSFSRGHGSNRIPYPGRGIKHRWMLSVSVPTLLLRGHMTDAVAMKVLPTARLTLLETTNQHRVPVSSRIHSIPDIRSKLAGHGFKSTDIRTSQKTLAADYI</sequence>
<evidence type="ECO:0000313" key="1">
    <source>
        <dbReference type="EMBL" id="KAJ8007118.1"/>
    </source>
</evidence>
<dbReference type="Proteomes" id="UP001157502">
    <property type="component" value="Chromosome 9"/>
</dbReference>
<protein>
    <submittedName>
        <fullName evidence="1">Uncharacterized protein</fullName>
    </submittedName>
</protein>
<reference evidence="1" key="1">
    <citation type="submission" date="2021-05" db="EMBL/GenBank/DDBJ databases">
        <authorList>
            <person name="Pan Q."/>
            <person name="Jouanno E."/>
            <person name="Zahm M."/>
            <person name="Klopp C."/>
            <person name="Cabau C."/>
            <person name="Louis A."/>
            <person name="Berthelot C."/>
            <person name="Parey E."/>
            <person name="Roest Crollius H."/>
            <person name="Montfort J."/>
            <person name="Robinson-Rechavi M."/>
            <person name="Bouchez O."/>
            <person name="Lampietro C."/>
            <person name="Lopez Roques C."/>
            <person name="Donnadieu C."/>
            <person name="Postlethwait J."/>
            <person name="Bobe J."/>
            <person name="Dillon D."/>
            <person name="Chandos A."/>
            <person name="von Hippel F."/>
            <person name="Guiguen Y."/>
        </authorList>
    </citation>
    <scope>NUCLEOTIDE SEQUENCE</scope>
    <source>
        <strain evidence="1">YG-Jan2019</strain>
    </source>
</reference>
<evidence type="ECO:0000313" key="2">
    <source>
        <dbReference type="Proteomes" id="UP001157502"/>
    </source>
</evidence>
<comment type="caution">
    <text evidence="1">The sequence shown here is derived from an EMBL/GenBank/DDBJ whole genome shotgun (WGS) entry which is preliminary data.</text>
</comment>
<gene>
    <name evidence="1" type="ORF">DPEC_G00114240</name>
</gene>
<name>A0ACC2GUP1_DALPE</name>
<accession>A0ACC2GUP1</accession>
<organism evidence="1 2">
    <name type="scientific">Dallia pectoralis</name>
    <name type="common">Alaska blackfish</name>
    <dbReference type="NCBI Taxonomy" id="75939"/>
    <lineage>
        <taxon>Eukaryota</taxon>
        <taxon>Metazoa</taxon>
        <taxon>Chordata</taxon>
        <taxon>Craniata</taxon>
        <taxon>Vertebrata</taxon>
        <taxon>Euteleostomi</taxon>
        <taxon>Actinopterygii</taxon>
        <taxon>Neopterygii</taxon>
        <taxon>Teleostei</taxon>
        <taxon>Protacanthopterygii</taxon>
        <taxon>Esociformes</taxon>
        <taxon>Umbridae</taxon>
        <taxon>Dallia</taxon>
    </lineage>
</organism>